<dbReference type="OrthoDB" id="1099523at2"/>
<keyword evidence="2" id="KW-1185">Reference proteome</keyword>
<evidence type="ECO:0008006" key="3">
    <source>
        <dbReference type="Google" id="ProtNLM"/>
    </source>
</evidence>
<sequence>MGTAAPASASDPASICGPGYYNVWTDNLPASTVYVEFNGSTDCAVNIKTQNIGTPSAVSVYIMGPNGASPNNGEDYGKYSYYAGPVYAYAPHSCITWGAGDGYINRDYSGLCG</sequence>
<proteinExistence type="predicted"/>
<dbReference type="AlphaFoldDB" id="A0A540VY34"/>
<gene>
    <name evidence="1" type="ORF">E6W39_04480</name>
</gene>
<evidence type="ECO:0000313" key="1">
    <source>
        <dbReference type="EMBL" id="TQF01637.1"/>
    </source>
</evidence>
<dbReference type="EMBL" id="VIGB01000003">
    <property type="protein sequence ID" value="TQF01637.1"/>
    <property type="molecule type" value="Genomic_DNA"/>
</dbReference>
<dbReference type="Proteomes" id="UP000319103">
    <property type="component" value="Unassembled WGS sequence"/>
</dbReference>
<dbReference type="RefSeq" id="WP_141632367.1">
    <property type="nucleotide sequence ID" value="NZ_VIGB01000003.1"/>
</dbReference>
<accession>A0A540VY34</accession>
<reference evidence="1 2" key="1">
    <citation type="submission" date="2019-06" db="EMBL/GenBank/DDBJ databases">
        <title>Description of Kitasatospora acidophila sp. nov. isolated from pine grove soil, and reclassification of Streptomyces novaecaesareae to Kitasatospora novaeceasareae comb. nov.</title>
        <authorList>
            <person name="Kim M.J."/>
        </authorList>
    </citation>
    <scope>NUCLEOTIDE SEQUENCE [LARGE SCALE GENOMIC DNA]</scope>
    <source>
        <strain evidence="1 2">MMS16-CNU292</strain>
    </source>
</reference>
<name>A0A540VY34_9ACTN</name>
<protein>
    <recommendedName>
        <fullName evidence="3">Spore-associated protein A</fullName>
    </recommendedName>
</protein>
<comment type="caution">
    <text evidence="1">The sequence shown here is derived from an EMBL/GenBank/DDBJ whole genome shotgun (WGS) entry which is preliminary data.</text>
</comment>
<organism evidence="1 2">
    <name type="scientific">Kitasatospora acidiphila</name>
    <dbReference type="NCBI Taxonomy" id="2567942"/>
    <lineage>
        <taxon>Bacteria</taxon>
        <taxon>Bacillati</taxon>
        <taxon>Actinomycetota</taxon>
        <taxon>Actinomycetes</taxon>
        <taxon>Kitasatosporales</taxon>
        <taxon>Streptomycetaceae</taxon>
        <taxon>Kitasatospora</taxon>
    </lineage>
</organism>
<evidence type="ECO:0000313" key="2">
    <source>
        <dbReference type="Proteomes" id="UP000319103"/>
    </source>
</evidence>